<dbReference type="OrthoDB" id="2150604at2759"/>
<dbReference type="InterPro" id="IPR010828">
    <property type="entry name" value="Atf2/Sli1-like"/>
</dbReference>
<accession>A0A1D2VBC5</accession>
<dbReference type="InParanoid" id="A0A1D2VBC5"/>
<dbReference type="GO" id="GO:0008080">
    <property type="term" value="F:N-acetyltransferase activity"/>
    <property type="evidence" value="ECO:0007669"/>
    <property type="project" value="TreeGrafter"/>
</dbReference>
<dbReference type="PANTHER" id="PTHR28037">
    <property type="entry name" value="ALCOHOL O-ACETYLTRANSFERASE 1-RELATED"/>
    <property type="match status" value="1"/>
</dbReference>
<evidence type="ECO:0008006" key="4">
    <source>
        <dbReference type="Google" id="ProtNLM"/>
    </source>
</evidence>
<reference evidence="3" key="1">
    <citation type="submission" date="2016-05" db="EMBL/GenBank/DDBJ databases">
        <title>Comparative genomics of biotechnologically important yeasts.</title>
        <authorList>
            <consortium name="DOE Joint Genome Institute"/>
            <person name="Riley R."/>
            <person name="Haridas S."/>
            <person name="Wolfe K.H."/>
            <person name="Lopes M.R."/>
            <person name="Hittinger C.T."/>
            <person name="Goker M."/>
            <person name="Salamov A."/>
            <person name="Wisecaver J."/>
            <person name="Long T.M."/>
            <person name="Aerts A.L."/>
            <person name="Barry K."/>
            <person name="Choi C."/>
            <person name="Clum A."/>
            <person name="Coughlan A.Y."/>
            <person name="Deshpande S."/>
            <person name="Douglass A.P."/>
            <person name="Hanson S.J."/>
            <person name="Klenk H.-P."/>
            <person name="Labutti K."/>
            <person name="Lapidus A."/>
            <person name="Lindquist E."/>
            <person name="Lipzen A."/>
            <person name="Meier-Kolthoff J.P."/>
            <person name="Ohm R.A."/>
            <person name="Otillar R.P."/>
            <person name="Pangilinan J."/>
            <person name="Peng Y."/>
            <person name="Rokas A."/>
            <person name="Rosa C.A."/>
            <person name="Scheuner C."/>
            <person name="Sibirny A.A."/>
            <person name="Slot J.C."/>
            <person name="Stielow J.B."/>
            <person name="Sun H."/>
            <person name="Kurtzman C.P."/>
            <person name="Blackwell M."/>
            <person name="Grigoriev I.V."/>
            <person name="Jeffries T.W."/>
        </authorList>
    </citation>
    <scope>NUCLEOTIDE SEQUENCE [LARGE SCALE GENOMIC DNA]</scope>
    <source>
        <strain evidence="3">DSM 1968</strain>
    </source>
</reference>
<dbReference type="Pfam" id="PF07247">
    <property type="entry name" value="AATase"/>
    <property type="match status" value="1"/>
</dbReference>
<evidence type="ECO:0000256" key="1">
    <source>
        <dbReference type="SAM" id="MobiDB-lite"/>
    </source>
</evidence>
<organism evidence="2 3">
    <name type="scientific">Ascoidea rubescens DSM 1968</name>
    <dbReference type="NCBI Taxonomy" id="1344418"/>
    <lineage>
        <taxon>Eukaryota</taxon>
        <taxon>Fungi</taxon>
        <taxon>Dikarya</taxon>
        <taxon>Ascomycota</taxon>
        <taxon>Saccharomycotina</taxon>
        <taxon>Saccharomycetes</taxon>
        <taxon>Ascoideaceae</taxon>
        <taxon>Ascoidea</taxon>
    </lineage>
</organism>
<evidence type="ECO:0000313" key="2">
    <source>
        <dbReference type="EMBL" id="ODV58994.1"/>
    </source>
</evidence>
<dbReference type="AlphaFoldDB" id="A0A1D2VBC5"/>
<protein>
    <recommendedName>
        <fullName evidence="4">Alcohol acetyltransferase</fullName>
    </recommendedName>
</protein>
<sequence length="533" mass="61613">MDTQNLITFDEDYLNLASNFTRPIDFYEDFYYIRNNMNLYNNTVCTANFSNKIRYPLLVKVLRQCFLDNSALVLTVVKSLKINENQPSFAPLKLIRLKDVVDIKFSSINHINDQLLAEVDKTFFDFNNRTPLFKLYLLNNFHHLICAGNHIIFDGGSHLLLFREILTNLIKFDADSLNSTNSQKNSDSNPNTKSSSDPSSDSDFDFNSYKDEILFDLSNDHIFLKNMPLGLDTAIEDCNSPIFFAVKDLFKYFAPKNLRDYKIFGGPVPNSWTGYTLAQPVPKNQIIFKLKRLDPKVVETIKINCRKNSVTITPFIEIAFYLILNKHLQSNIKSGIVKKDDIGYHYDSFRTFLAMDARRFYMNKNLVQNPDNAWGCYALQVDYLVQTDQFIKNDNKFNWDYVKQSNDKVREICKGRDPVNHMAIMKFTKRENVFKTGLGRPRESTLQISNVGLVDFDKYITSTALKNDNNWRIDDMAGSQSLGSTRCNLKLSIITTKDSGMCLQFSAIRDDKISYENIIEECVDFLKSEKYCV</sequence>
<dbReference type="EMBL" id="KV454488">
    <property type="protein sequence ID" value="ODV58994.1"/>
    <property type="molecule type" value="Genomic_DNA"/>
</dbReference>
<evidence type="ECO:0000313" key="3">
    <source>
        <dbReference type="Proteomes" id="UP000095038"/>
    </source>
</evidence>
<proteinExistence type="predicted"/>
<dbReference type="Proteomes" id="UP000095038">
    <property type="component" value="Unassembled WGS sequence"/>
</dbReference>
<dbReference type="STRING" id="1344418.A0A1D2VBC5"/>
<dbReference type="InterPro" id="IPR052058">
    <property type="entry name" value="Alcohol_O-acetyltransferase"/>
</dbReference>
<dbReference type="GeneID" id="30967491"/>
<name>A0A1D2VBC5_9ASCO</name>
<keyword evidence="3" id="KW-1185">Reference proteome</keyword>
<gene>
    <name evidence="2" type="ORF">ASCRUDRAFT_77411</name>
</gene>
<feature type="region of interest" description="Disordered" evidence="1">
    <location>
        <begin position="179"/>
        <end position="203"/>
    </location>
</feature>
<dbReference type="PANTHER" id="PTHR28037:SF1">
    <property type="entry name" value="ALCOHOL O-ACETYLTRANSFERASE 1-RELATED"/>
    <property type="match status" value="1"/>
</dbReference>
<dbReference type="RefSeq" id="XP_020045301.1">
    <property type="nucleotide sequence ID" value="XM_020193855.1"/>
</dbReference>
<feature type="compositionally biased region" description="Low complexity" evidence="1">
    <location>
        <begin position="184"/>
        <end position="203"/>
    </location>
</feature>